<keyword evidence="1" id="KW-1133">Transmembrane helix</keyword>
<accession>A0A1H1F7W8</accession>
<evidence type="ECO:0000313" key="4">
    <source>
        <dbReference type="Proteomes" id="UP000198848"/>
    </source>
</evidence>
<dbReference type="Proteomes" id="UP000198848">
    <property type="component" value="Unassembled WGS sequence"/>
</dbReference>
<dbReference type="OrthoDB" id="82282at2157"/>
<feature type="transmembrane region" description="Helical" evidence="1">
    <location>
        <begin position="27"/>
        <end position="44"/>
    </location>
</feature>
<protein>
    <submittedName>
        <fullName evidence="3">Uncharacterized membrane protein</fullName>
    </submittedName>
</protein>
<dbReference type="STRING" id="1095778.SAMN04489842_1841"/>
<dbReference type="Pfam" id="PF07760">
    <property type="entry name" value="DUF1616"/>
    <property type="match status" value="1"/>
</dbReference>
<evidence type="ECO:0000256" key="1">
    <source>
        <dbReference type="SAM" id="Phobius"/>
    </source>
</evidence>
<dbReference type="InterPro" id="IPR011674">
    <property type="entry name" value="DUF1616"/>
</dbReference>
<reference evidence="4" key="1">
    <citation type="submission" date="2016-10" db="EMBL/GenBank/DDBJ databases">
        <authorList>
            <person name="Varghese N."/>
            <person name="Submissions S."/>
        </authorList>
    </citation>
    <scope>NUCLEOTIDE SEQUENCE [LARGE SCALE GENOMIC DNA]</scope>
    <source>
        <strain evidence="4">DSM 24767</strain>
    </source>
</reference>
<keyword evidence="1" id="KW-0812">Transmembrane</keyword>
<keyword evidence="1" id="KW-0472">Membrane</keyword>
<evidence type="ECO:0000259" key="2">
    <source>
        <dbReference type="Pfam" id="PF07760"/>
    </source>
</evidence>
<feature type="transmembrane region" description="Helical" evidence="1">
    <location>
        <begin position="50"/>
        <end position="73"/>
    </location>
</feature>
<evidence type="ECO:0000313" key="3">
    <source>
        <dbReference type="EMBL" id="SDQ96536.1"/>
    </source>
</evidence>
<feature type="transmembrane region" description="Helical" evidence="1">
    <location>
        <begin position="129"/>
        <end position="147"/>
    </location>
</feature>
<feature type="transmembrane region" description="Helical" evidence="1">
    <location>
        <begin position="183"/>
        <end position="204"/>
    </location>
</feature>
<name>A0A1H1F7W8_NATTX</name>
<dbReference type="RefSeq" id="WP_090380637.1">
    <property type="nucleotide sequence ID" value="NZ_FNLC01000002.1"/>
</dbReference>
<sequence length="341" mass="37237">MKERLIRPFATGSGQEMGVFARIPTDLTGLTVFVLGAATLLAVVDVTSPVIRAFVGFPLLFLAPGYAIVSILFPRGVRADRDETLPVVGRTETVTETERVALSFGLSFAVLPLLGLGIAATSWQYTTSVVVWTVSGFVLAAILLAAVRRARVSPADRYRFELLRKLGALRAAIFDTRSSTTTAINLLLVVSMVIALTSVGYALAAPQDDEQYTDLRLLTETDDGEYVAGDLPDSVESGESIPLIVTVENQEGEHQEYTAVVQEQWVDDGEVLERTELRQIDYTLGDGTTGHGDRTVTPDADAGEVRIAVMLFDDEVPETPTTDDAYRYTHFWIEIEDDDLE</sequence>
<organism evidence="3 4">
    <name type="scientific">Natronobacterium texcoconense</name>
    <dbReference type="NCBI Taxonomy" id="1095778"/>
    <lineage>
        <taxon>Archaea</taxon>
        <taxon>Methanobacteriati</taxon>
        <taxon>Methanobacteriota</taxon>
        <taxon>Stenosarchaea group</taxon>
        <taxon>Halobacteria</taxon>
        <taxon>Halobacteriales</taxon>
        <taxon>Natrialbaceae</taxon>
        <taxon>Natronobacterium</taxon>
    </lineage>
</organism>
<feature type="domain" description="DUF1616" evidence="2">
    <location>
        <begin position="31"/>
        <end position="334"/>
    </location>
</feature>
<proteinExistence type="predicted"/>
<feature type="transmembrane region" description="Helical" evidence="1">
    <location>
        <begin position="100"/>
        <end position="123"/>
    </location>
</feature>
<keyword evidence="4" id="KW-1185">Reference proteome</keyword>
<gene>
    <name evidence="3" type="ORF">SAMN04489842_1841</name>
</gene>
<dbReference type="AlphaFoldDB" id="A0A1H1F7W8"/>
<dbReference type="EMBL" id="FNLC01000002">
    <property type="protein sequence ID" value="SDQ96536.1"/>
    <property type="molecule type" value="Genomic_DNA"/>
</dbReference>